<dbReference type="Proteomes" id="UP001229421">
    <property type="component" value="Unassembled WGS sequence"/>
</dbReference>
<sequence>MVNVVFSSDFLWDYDDASHGKAIVMVNQGGRVDEEALVVFSDLSGTAWAWSPSSRERVVELVLPVQQESC</sequence>
<accession>A0AAD8PCK9</accession>
<name>A0AAD8PCK9_TARER</name>
<proteinExistence type="predicted"/>
<reference evidence="1" key="1">
    <citation type="journal article" date="2023" name="bioRxiv">
        <title>Improved chromosome-level genome assembly for marigold (Tagetes erecta).</title>
        <authorList>
            <person name="Jiang F."/>
            <person name="Yuan L."/>
            <person name="Wang S."/>
            <person name="Wang H."/>
            <person name="Xu D."/>
            <person name="Wang A."/>
            <person name="Fan W."/>
        </authorList>
    </citation>
    <scope>NUCLEOTIDE SEQUENCE</scope>
    <source>
        <strain evidence="1">WSJ</strain>
        <tissue evidence="1">Leaf</tissue>
    </source>
</reference>
<comment type="caution">
    <text evidence="1">The sequence shown here is derived from an EMBL/GenBank/DDBJ whole genome shotgun (WGS) entry which is preliminary data.</text>
</comment>
<organism evidence="1 2">
    <name type="scientific">Tagetes erecta</name>
    <name type="common">African marigold</name>
    <dbReference type="NCBI Taxonomy" id="13708"/>
    <lineage>
        <taxon>Eukaryota</taxon>
        <taxon>Viridiplantae</taxon>
        <taxon>Streptophyta</taxon>
        <taxon>Embryophyta</taxon>
        <taxon>Tracheophyta</taxon>
        <taxon>Spermatophyta</taxon>
        <taxon>Magnoliopsida</taxon>
        <taxon>eudicotyledons</taxon>
        <taxon>Gunneridae</taxon>
        <taxon>Pentapetalae</taxon>
        <taxon>asterids</taxon>
        <taxon>campanulids</taxon>
        <taxon>Asterales</taxon>
        <taxon>Asteraceae</taxon>
        <taxon>Asteroideae</taxon>
        <taxon>Heliantheae alliance</taxon>
        <taxon>Tageteae</taxon>
        <taxon>Tagetes</taxon>
    </lineage>
</organism>
<keyword evidence="2" id="KW-1185">Reference proteome</keyword>
<dbReference type="EMBL" id="JAUHHV010000001">
    <property type="protein sequence ID" value="KAK1441514.1"/>
    <property type="molecule type" value="Genomic_DNA"/>
</dbReference>
<gene>
    <name evidence="1" type="ORF">QVD17_07465</name>
</gene>
<evidence type="ECO:0000313" key="2">
    <source>
        <dbReference type="Proteomes" id="UP001229421"/>
    </source>
</evidence>
<evidence type="ECO:0000313" key="1">
    <source>
        <dbReference type="EMBL" id="KAK1441514.1"/>
    </source>
</evidence>
<dbReference type="AlphaFoldDB" id="A0AAD8PCK9"/>
<protein>
    <submittedName>
        <fullName evidence="1">Uncharacterized protein</fullName>
    </submittedName>
</protein>